<gene>
    <name evidence="14" type="ORF">Ahy_B06g080804</name>
</gene>
<keyword evidence="6 11" id="KW-0274">FAD</keyword>
<dbReference type="InterPro" id="IPR036188">
    <property type="entry name" value="FAD/NAD-bd_sf"/>
</dbReference>
<evidence type="ECO:0000256" key="12">
    <source>
        <dbReference type="SAM" id="Phobius"/>
    </source>
</evidence>
<evidence type="ECO:0000256" key="2">
    <source>
        <dbReference type="ARBA" id="ARBA00005073"/>
    </source>
</evidence>
<comment type="caution">
    <text evidence="14">The sequence shown here is derived from an EMBL/GenBank/DDBJ whole genome shotgun (WGS) entry which is preliminary data.</text>
</comment>
<evidence type="ECO:0000259" key="13">
    <source>
        <dbReference type="Pfam" id="PF01593"/>
    </source>
</evidence>
<dbReference type="GO" id="GO:0006782">
    <property type="term" value="P:protoporphyrinogen IX biosynthetic process"/>
    <property type="evidence" value="ECO:0007669"/>
    <property type="project" value="UniProtKB-UniRule"/>
</dbReference>
<accession>A0A444YJ69</accession>
<dbReference type="Proteomes" id="UP000289738">
    <property type="component" value="Chromosome B06"/>
</dbReference>
<evidence type="ECO:0000256" key="1">
    <source>
        <dbReference type="ARBA" id="ARBA00002600"/>
    </source>
</evidence>
<keyword evidence="7 11" id="KW-0560">Oxidoreductase</keyword>
<evidence type="ECO:0000256" key="11">
    <source>
        <dbReference type="RuleBase" id="RU367069"/>
    </source>
</evidence>
<comment type="cofactor">
    <cofactor evidence="11">
        <name>FAD</name>
        <dbReference type="ChEBI" id="CHEBI:57692"/>
    </cofactor>
    <text evidence="11">Binds 1 FAD per subunit.</text>
</comment>
<dbReference type="EC" id="1.3.3.4" evidence="4 11"/>
<comment type="pathway">
    <text evidence="2 11">Porphyrin-containing compound metabolism; protoporphyrin-IX biosynthesis; protoporphyrin-IX from protoporphyrinogen-IX: step 1/1.</text>
</comment>
<dbReference type="SUPFAM" id="SSF54373">
    <property type="entry name" value="FAD-linked reductases, C-terminal domain"/>
    <property type="match status" value="1"/>
</dbReference>
<dbReference type="Pfam" id="PF01593">
    <property type="entry name" value="Amino_oxidase"/>
    <property type="match status" value="2"/>
</dbReference>
<dbReference type="GO" id="GO:0004729">
    <property type="term" value="F:oxygen-dependent protoporphyrinogen oxidase activity"/>
    <property type="evidence" value="ECO:0007669"/>
    <property type="project" value="UniProtKB-UniRule"/>
</dbReference>
<keyword evidence="12" id="KW-0472">Membrane</keyword>
<dbReference type="InterPro" id="IPR002937">
    <property type="entry name" value="Amino_oxidase"/>
</dbReference>
<evidence type="ECO:0000313" key="15">
    <source>
        <dbReference type="Proteomes" id="UP000289738"/>
    </source>
</evidence>
<evidence type="ECO:0000256" key="9">
    <source>
        <dbReference type="ARBA" id="ARBA00023244"/>
    </source>
</evidence>
<feature type="domain" description="Amine oxidase" evidence="13">
    <location>
        <begin position="24"/>
        <end position="73"/>
    </location>
</feature>
<keyword evidence="12" id="KW-0812">Transmembrane</keyword>
<feature type="domain" description="Amine oxidase" evidence="13">
    <location>
        <begin position="142"/>
        <end position="302"/>
    </location>
</feature>
<evidence type="ECO:0000256" key="3">
    <source>
        <dbReference type="ARBA" id="ARBA00010551"/>
    </source>
</evidence>
<dbReference type="InterPro" id="IPR004572">
    <property type="entry name" value="Protoporphyrinogen_oxidase"/>
</dbReference>
<comment type="similarity">
    <text evidence="3 11">Belongs to the protoporphyrinogen/coproporphyrinogen oxidase family. Protoporphyrinogen oxidase subfamily.</text>
</comment>
<proteinExistence type="inferred from homology"/>
<dbReference type="Gene3D" id="3.90.660.20">
    <property type="entry name" value="Protoporphyrinogen oxidase, mitochondrial, domain 2"/>
    <property type="match status" value="1"/>
</dbReference>
<name>A0A444YJ69_ARAHY</name>
<dbReference type="PANTHER" id="PTHR42923">
    <property type="entry name" value="PROTOPORPHYRINOGEN OXIDASE"/>
    <property type="match status" value="1"/>
</dbReference>
<dbReference type="PANTHER" id="PTHR42923:SF3">
    <property type="entry name" value="PROTOPORPHYRINOGEN OXIDASE"/>
    <property type="match status" value="1"/>
</dbReference>
<sequence length="321" mass="35166">MGKFGSWSKMVVALSVALSKQYRREIRHLPKPKGQTVGSCRKGMGMLPEAISARLGNRVKLSWKLSSINRVESGHCCALHPLVSFLSWIIFIIYDMVVLLVESFYIVFDIIKFYRFFYKVATRILRININVPCGSGGSGENAAADALSKIYYPPVAVVSISYPKEAILTECLIDGELKGFGQLHPRSQGVETLGTRYSSSIFTNRAPPGQLLLLNFIGGATNPGMLSKMDRELIQVADRDLRKILINPNANNPTVLGVKLWPKAIPQFLIGHVELLNFAKAALKDTGFEGLFLGGNYVSGVALGACVADRSINESSRIGSQ</sequence>
<keyword evidence="15" id="KW-1185">Reference proteome</keyword>
<dbReference type="NCBIfam" id="TIGR00562">
    <property type="entry name" value="proto_IX_ox"/>
    <property type="match status" value="1"/>
</dbReference>
<dbReference type="GO" id="GO:0009534">
    <property type="term" value="C:chloroplast thylakoid"/>
    <property type="evidence" value="ECO:0007669"/>
    <property type="project" value="TreeGrafter"/>
</dbReference>
<dbReference type="STRING" id="3818.A0A444YJ69"/>
<comment type="function">
    <text evidence="1 11">Catalyzes the 6-electron oxidation of protoporphyrinogen-IX to form protoporphyrin-IX.</text>
</comment>
<comment type="subcellular location">
    <subcellularLocation>
        <location evidence="11">Plastid</location>
        <location evidence="11">Chloroplast</location>
    </subcellularLocation>
</comment>
<evidence type="ECO:0000256" key="4">
    <source>
        <dbReference type="ARBA" id="ARBA00012867"/>
    </source>
</evidence>
<organism evidence="14 15">
    <name type="scientific">Arachis hypogaea</name>
    <name type="common">Peanut</name>
    <dbReference type="NCBI Taxonomy" id="3818"/>
    <lineage>
        <taxon>Eukaryota</taxon>
        <taxon>Viridiplantae</taxon>
        <taxon>Streptophyta</taxon>
        <taxon>Embryophyta</taxon>
        <taxon>Tracheophyta</taxon>
        <taxon>Spermatophyta</taxon>
        <taxon>Magnoliopsida</taxon>
        <taxon>eudicotyledons</taxon>
        <taxon>Gunneridae</taxon>
        <taxon>Pentapetalae</taxon>
        <taxon>rosids</taxon>
        <taxon>fabids</taxon>
        <taxon>Fabales</taxon>
        <taxon>Fabaceae</taxon>
        <taxon>Papilionoideae</taxon>
        <taxon>50 kb inversion clade</taxon>
        <taxon>dalbergioids sensu lato</taxon>
        <taxon>Dalbergieae</taxon>
        <taxon>Pterocarpus clade</taxon>
        <taxon>Arachis</taxon>
    </lineage>
</organism>
<dbReference type="Gene3D" id="3.50.50.60">
    <property type="entry name" value="FAD/NAD(P)-binding domain"/>
    <property type="match status" value="1"/>
</dbReference>
<dbReference type="UniPathway" id="UPA00251">
    <property type="reaction ID" value="UER00324"/>
</dbReference>
<keyword evidence="9 11" id="KW-0627">Porphyrin biosynthesis</keyword>
<protein>
    <recommendedName>
        <fullName evidence="4 11">Protoporphyrinogen oxidase</fullName>
        <ecNumber evidence="4 11">1.3.3.4</ecNumber>
    </recommendedName>
</protein>
<keyword evidence="5 11" id="KW-0285">Flavoprotein</keyword>
<keyword evidence="8 11" id="KW-0350">Heme biosynthesis</keyword>
<evidence type="ECO:0000256" key="5">
    <source>
        <dbReference type="ARBA" id="ARBA00022630"/>
    </source>
</evidence>
<dbReference type="AlphaFoldDB" id="A0A444YJ69"/>
<evidence type="ECO:0000256" key="8">
    <source>
        <dbReference type="ARBA" id="ARBA00023133"/>
    </source>
</evidence>
<evidence type="ECO:0000256" key="7">
    <source>
        <dbReference type="ARBA" id="ARBA00023002"/>
    </source>
</evidence>
<comment type="catalytic activity">
    <reaction evidence="10 11">
        <text>protoporphyrinogen IX + 3 O2 = protoporphyrin IX + 3 H2O2</text>
        <dbReference type="Rhea" id="RHEA:25576"/>
        <dbReference type="ChEBI" id="CHEBI:15379"/>
        <dbReference type="ChEBI" id="CHEBI:16240"/>
        <dbReference type="ChEBI" id="CHEBI:57306"/>
        <dbReference type="ChEBI" id="CHEBI:57307"/>
        <dbReference type="EC" id="1.3.3.4"/>
    </reaction>
</comment>
<feature type="transmembrane region" description="Helical" evidence="12">
    <location>
        <begin position="88"/>
        <end position="108"/>
    </location>
</feature>
<reference evidence="14 15" key="1">
    <citation type="submission" date="2019-01" db="EMBL/GenBank/DDBJ databases">
        <title>Sequencing of cultivated peanut Arachis hypogaea provides insights into genome evolution and oil improvement.</title>
        <authorList>
            <person name="Chen X."/>
        </authorList>
    </citation>
    <scope>NUCLEOTIDE SEQUENCE [LARGE SCALE GENOMIC DNA]</scope>
    <source>
        <strain evidence="15">cv. Fuhuasheng</strain>
        <tissue evidence="14">Leaves</tissue>
    </source>
</reference>
<dbReference type="InterPro" id="IPR050464">
    <property type="entry name" value="Zeta_carotene_desat/Oxidored"/>
</dbReference>
<evidence type="ECO:0000256" key="6">
    <source>
        <dbReference type="ARBA" id="ARBA00022827"/>
    </source>
</evidence>
<evidence type="ECO:0000256" key="10">
    <source>
        <dbReference type="ARBA" id="ARBA00047554"/>
    </source>
</evidence>
<keyword evidence="12" id="KW-1133">Transmembrane helix</keyword>
<evidence type="ECO:0000313" key="14">
    <source>
        <dbReference type="EMBL" id="RYR01944.1"/>
    </source>
</evidence>
<dbReference type="EMBL" id="SDMP01000016">
    <property type="protein sequence ID" value="RYR01944.1"/>
    <property type="molecule type" value="Genomic_DNA"/>
</dbReference>